<gene>
    <name evidence="2" type="ORF">KK060_14025</name>
</gene>
<feature type="region of interest" description="Disordered" evidence="1">
    <location>
        <begin position="34"/>
        <end position="65"/>
    </location>
</feature>
<feature type="compositionally biased region" description="Polar residues" evidence="1">
    <location>
        <begin position="34"/>
        <end position="46"/>
    </location>
</feature>
<organism evidence="2 3">
    <name type="scientific">Chryseosolibacter indicus</name>
    <dbReference type="NCBI Taxonomy" id="2782351"/>
    <lineage>
        <taxon>Bacteria</taxon>
        <taxon>Pseudomonadati</taxon>
        <taxon>Bacteroidota</taxon>
        <taxon>Cytophagia</taxon>
        <taxon>Cytophagales</taxon>
        <taxon>Chryseotaleaceae</taxon>
        <taxon>Chryseosolibacter</taxon>
    </lineage>
</organism>
<evidence type="ECO:0008006" key="4">
    <source>
        <dbReference type="Google" id="ProtNLM"/>
    </source>
</evidence>
<reference evidence="2 3" key="1">
    <citation type="submission" date="2021-05" db="EMBL/GenBank/DDBJ databases">
        <title>A Polyphasic approach of four new species of the genus Ohtaekwangia: Ohtaekwangia histidinii sp. nov., Ohtaekwangia cretensis sp. nov., Ohtaekwangia indiensis sp. nov., Ohtaekwangia reichenbachii sp. nov. from diverse environment.</title>
        <authorList>
            <person name="Octaviana S."/>
        </authorList>
    </citation>
    <scope>NUCLEOTIDE SEQUENCE [LARGE SCALE GENOMIC DNA]</scope>
    <source>
        <strain evidence="2 3">PWU20</strain>
    </source>
</reference>
<comment type="caution">
    <text evidence="2">The sequence shown here is derived from an EMBL/GenBank/DDBJ whole genome shotgun (WGS) entry which is preliminary data.</text>
</comment>
<name>A0ABS5VTM2_9BACT</name>
<protein>
    <recommendedName>
        <fullName evidence="4">DUF4834 domain-containing protein</fullName>
    </recommendedName>
</protein>
<evidence type="ECO:0000313" key="3">
    <source>
        <dbReference type="Proteomes" id="UP000772618"/>
    </source>
</evidence>
<accession>A0ABS5VTM2</accession>
<dbReference type="EMBL" id="JAHESD010000030">
    <property type="protein sequence ID" value="MBT1704408.1"/>
    <property type="molecule type" value="Genomic_DNA"/>
</dbReference>
<keyword evidence="3" id="KW-1185">Reference proteome</keyword>
<evidence type="ECO:0000313" key="2">
    <source>
        <dbReference type="EMBL" id="MBT1704408.1"/>
    </source>
</evidence>
<proteinExistence type="predicted"/>
<evidence type="ECO:0000256" key="1">
    <source>
        <dbReference type="SAM" id="MobiDB-lite"/>
    </source>
</evidence>
<sequence>MLKFLLILGLVLYSIYKIGNLFFRAGAASQQFRNQQRPDSSNLNGQKSKKSSFKGGEYVDYEEVK</sequence>
<dbReference type="Proteomes" id="UP000772618">
    <property type="component" value="Unassembled WGS sequence"/>
</dbReference>
<dbReference type="RefSeq" id="WP_254154369.1">
    <property type="nucleotide sequence ID" value="NZ_JAHESD010000030.1"/>
</dbReference>